<dbReference type="AlphaFoldDB" id="A0A834JGI6"/>
<protein>
    <submittedName>
        <fullName evidence="2">Uncharacterized protein</fullName>
    </submittedName>
</protein>
<evidence type="ECO:0000313" key="2">
    <source>
        <dbReference type="EMBL" id="KAF7387924.1"/>
    </source>
</evidence>
<name>A0A834JGI6_VESVU</name>
<reference evidence="2" key="1">
    <citation type="journal article" date="2020" name="G3 (Bethesda)">
        <title>High-Quality Assemblies for Three Invasive Social Wasps from the &lt;i&gt;Vespula&lt;/i&gt; Genus.</title>
        <authorList>
            <person name="Harrop T.W.R."/>
            <person name="Guhlin J."/>
            <person name="McLaughlin G.M."/>
            <person name="Permina E."/>
            <person name="Stockwell P."/>
            <person name="Gilligan J."/>
            <person name="Le Lec M.F."/>
            <person name="Gruber M.A.M."/>
            <person name="Quinn O."/>
            <person name="Lovegrove M."/>
            <person name="Duncan E.J."/>
            <person name="Remnant E.J."/>
            <person name="Van Eeckhoven J."/>
            <person name="Graham B."/>
            <person name="Knapp R.A."/>
            <person name="Langford K.W."/>
            <person name="Kronenberg Z."/>
            <person name="Press M.O."/>
            <person name="Eacker S.M."/>
            <person name="Wilson-Rankin E.E."/>
            <person name="Purcell J."/>
            <person name="Lester P.J."/>
            <person name="Dearden P.K."/>
        </authorList>
    </citation>
    <scope>NUCLEOTIDE SEQUENCE</scope>
    <source>
        <strain evidence="2">Marl-1</strain>
    </source>
</reference>
<keyword evidence="3" id="KW-1185">Reference proteome</keyword>
<dbReference type="EMBL" id="JACSEA010000012">
    <property type="protein sequence ID" value="KAF7387924.1"/>
    <property type="molecule type" value="Genomic_DNA"/>
</dbReference>
<comment type="caution">
    <text evidence="2">The sequence shown here is derived from an EMBL/GenBank/DDBJ whole genome shotgun (WGS) entry which is preliminary data.</text>
</comment>
<feature type="compositionally biased region" description="Polar residues" evidence="1">
    <location>
        <begin position="1"/>
        <end position="11"/>
    </location>
</feature>
<sequence>MGSCREQQNSSGGDGGDTWKQVSKQVNEKEGRPQFSGRENVERKRDDDIGRCNGEAWDTEKKMLGCCAV</sequence>
<evidence type="ECO:0000313" key="3">
    <source>
        <dbReference type="Proteomes" id="UP000614350"/>
    </source>
</evidence>
<feature type="compositionally biased region" description="Basic and acidic residues" evidence="1">
    <location>
        <begin position="39"/>
        <end position="50"/>
    </location>
</feature>
<evidence type="ECO:0000256" key="1">
    <source>
        <dbReference type="SAM" id="MobiDB-lite"/>
    </source>
</evidence>
<dbReference type="Proteomes" id="UP000614350">
    <property type="component" value="Unassembled WGS sequence"/>
</dbReference>
<proteinExistence type="predicted"/>
<gene>
    <name evidence="2" type="ORF">HZH66_010691</name>
</gene>
<accession>A0A834JGI6</accession>
<feature type="region of interest" description="Disordered" evidence="1">
    <location>
        <begin position="1"/>
        <end position="53"/>
    </location>
</feature>
<organism evidence="2 3">
    <name type="scientific">Vespula vulgaris</name>
    <name type="common">Yellow jacket</name>
    <name type="synonym">Wasp</name>
    <dbReference type="NCBI Taxonomy" id="7454"/>
    <lineage>
        <taxon>Eukaryota</taxon>
        <taxon>Metazoa</taxon>
        <taxon>Ecdysozoa</taxon>
        <taxon>Arthropoda</taxon>
        <taxon>Hexapoda</taxon>
        <taxon>Insecta</taxon>
        <taxon>Pterygota</taxon>
        <taxon>Neoptera</taxon>
        <taxon>Endopterygota</taxon>
        <taxon>Hymenoptera</taxon>
        <taxon>Apocrita</taxon>
        <taxon>Aculeata</taxon>
        <taxon>Vespoidea</taxon>
        <taxon>Vespidae</taxon>
        <taxon>Vespinae</taxon>
        <taxon>Vespula</taxon>
    </lineage>
</organism>